<proteinExistence type="predicted"/>
<accession>A0ABT5KX92</accession>
<evidence type="ECO:0000313" key="4">
    <source>
        <dbReference type="EMBL" id="MDC8786968.1"/>
    </source>
</evidence>
<gene>
    <name evidence="4" type="ORF">PRZ01_17400</name>
</gene>
<dbReference type="InterPro" id="IPR050330">
    <property type="entry name" value="Bact_OuterMem_StrucFunc"/>
</dbReference>
<dbReference type="Pfam" id="PF00691">
    <property type="entry name" value="OmpA"/>
    <property type="match status" value="1"/>
</dbReference>
<dbReference type="PANTHER" id="PTHR30329:SF21">
    <property type="entry name" value="LIPOPROTEIN YIAD-RELATED"/>
    <property type="match status" value="1"/>
</dbReference>
<organism evidence="4 5">
    <name type="scientific">Roseateles koreensis</name>
    <dbReference type="NCBI Taxonomy" id="2987526"/>
    <lineage>
        <taxon>Bacteria</taxon>
        <taxon>Pseudomonadati</taxon>
        <taxon>Pseudomonadota</taxon>
        <taxon>Betaproteobacteria</taxon>
        <taxon>Burkholderiales</taxon>
        <taxon>Sphaerotilaceae</taxon>
        <taxon>Roseateles</taxon>
    </lineage>
</organism>
<keyword evidence="2" id="KW-0812">Transmembrane</keyword>
<keyword evidence="1 2" id="KW-0472">Membrane</keyword>
<evidence type="ECO:0000256" key="1">
    <source>
        <dbReference type="PROSITE-ProRule" id="PRU00473"/>
    </source>
</evidence>
<evidence type="ECO:0000313" key="5">
    <source>
        <dbReference type="Proteomes" id="UP001219862"/>
    </source>
</evidence>
<name>A0ABT5KX92_9BURK</name>
<keyword evidence="2" id="KW-1133">Transmembrane helix</keyword>
<evidence type="ECO:0000259" key="3">
    <source>
        <dbReference type="PROSITE" id="PS51123"/>
    </source>
</evidence>
<dbReference type="Proteomes" id="UP001219862">
    <property type="component" value="Unassembled WGS sequence"/>
</dbReference>
<dbReference type="SUPFAM" id="SSF103088">
    <property type="entry name" value="OmpA-like"/>
    <property type="match status" value="1"/>
</dbReference>
<evidence type="ECO:0000256" key="2">
    <source>
        <dbReference type="SAM" id="Phobius"/>
    </source>
</evidence>
<keyword evidence="5" id="KW-1185">Reference proteome</keyword>
<feature type="transmembrane region" description="Helical" evidence="2">
    <location>
        <begin position="12"/>
        <end position="34"/>
    </location>
</feature>
<dbReference type="RefSeq" id="WP_273598104.1">
    <property type="nucleotide sequence ID" value="NZ_JAQQXS010000018.1"/>
</dbReference>
<dbReference type="InterPro" id="IPR006665">
    <property type="entry name" value="OmpA-like"/>
</dbReference>
<dbReference type="Gene3D" id="3.30.1330.60">
    <property type="entry name" value="OmpA-like domain"/>
    <property type="match status" value="1"/>
</dbReference>
<dbReference type="PANTHER" id="PTHR30329">
    <property type="entry name" value="STATOR ELEMENT OF FLAGELLAR MOTOR COMPLEX"/>
    <property type="match status" value="1"/>
</dbReference>
<dbReference type="PROSITE" id="PS51123">
    <property type="entry name" value="OMPA_2"/>
    <property type="match status" value="1"/>
</dbReference>
<dbReference type="InterPro" id="IPR036737">
    <property type="entry name" value="OmpA-like_sf"/>
</dbReference>
<feature type="domain" description="OmpA-like" evidence="3">
    <location>
        <begin position="58"/>
        <end position="167"/>
    </location>
</feature>
<sequence length="167" mass="17361">MSAEQQDDNQRAALWIVGLVVAAVLLVLVGRVVFNQMHRSAVKPAVEVMVEEEVVMIDVPLGGDLVGTVFFATAAAAVPAEAGAEMARAVEALLAAPGRKVVIAGFHDASGDPAKNAALAKARAVAARNALKDAGVDPARVLLRKPESALADGPAEQARRVEIRLID</sequence>
<comment type="caution">
    <text evidence="4">The sequence shown here is derived from an EMBL/GenBank/DDBJ whole genome shotgun (WGS) entry which is preliminary data.</text>
</comment>
<protein>
    <submittedName>
        <fullName evidence="4">OmpA family protein</fullName>
    </submittedName>
</protein>
<dbReference type="EMBL" id="JAQQXS010000018">
    <property type="protein sequence ID" value="MDC8786968.1"/>
    <property type="molecule type" value="Genomic_DNA"/>
</dbReference>
<reference evidence="4 5" key="1">
    <citation type="submission" date="2022-10" db="EMBL/GenBank/DDBJ databases">
        <title>paucibacter sp. hw8 Genome sequencing.</title>
        <authorList>
            <person name="Park S."/>
        </authorList>
    </citation>
    <scope>NUCLEOTIDE SEQUENCE [LARGE SCALE GENOMIC DNA]</scope>
    <source>
        <strain evidence="5">hw8</strain>
    </source>
</reference>